<comment type="caution">
    <text evidence="2">The sequence shown here is derived from an EMBL/GenBank/DDBJ whole genome shotgun (WGS) entry which is preliminary data.</text>
</comment>
<reference evidence="3" key="1">
    <citation type="journal article" date="2019" name="Int. J. Syst. Evol. Microbiol.">
        <title>The Global Catalogue of Microorganisms (GCM) 10K type strain sequencing project: providing services to taxonomists for standard genome sequencing and annotation.</title>
        <authorList>
            <consortium name="The Broad Institute Genomics Platform"/>
            <consortium name="The Broad Institute Genome Sequencing Center for Infectious Disease"/>
            <person name="Wu L."/>
            <person name="Ma J."/>
        </authorList>
    </citation>
    <scope>NUCLEOTIDE SEQUENCE [LARGE SCALE GENOMIC DNA]</scope>
    <source>
        <strain evidence="3">JCM 18715</strain>
    </source>
</reference>
<feature type="signal peptide" evidence="1">
    <location>
        <begin position="1"/>
        <end position="22"/>
    </location>
</feature>
<sequence length="322" mass="35173">MKTSLTAALALFVIATAKPGTAAHPSPVGIAAAPAFASNIETQPDINGCNWHAKFVRTLVAETNGLVLEMSDDEMAKAPRKVKVTVTRLFAPRLGGQKRRLAYKLEFMQDGKLVALRQIEDRTLRDNEPVCGLMGALATNLAKDTAEWLTLNRLPDCGPQCTGLHPREPIAIGAQPLFPSGDFVKSLGKCDWLTSVMPDLSETLNDESEDRMKDKEPTGAGLLPITTKIAQEDIVDYKGRRLVLRFDKLNLKPANPQDNASTDLTAELHDGPMLVAARRFSNDTSFHGSTLCKTMARLGDRAMGDVVKWLMKDPGLPANWQQ</sequence>
<evidence type="ECO:0000313" key="2">
    <source>
        <dbReference type="EMBL" id="GAA5171660.1"/>
    </source>
</evidence>
<dbReference type="EMBL" id="BAABLD010000017">
    <property type="protein sequence ID" value="GAA5171660.1"/>
    <property type="molecule type" value="Genomic_DNA"/>
</dbReference>
<feature type="chain" id="PRO_5045518704" description="DUF3617 family protein" evidence="1">
    <location>
        <begin position="23"/>
        <end position="322"/>
    </location>
</feature>
<evidence type="ECO:0000313" key="3">
    <source>
        <dbReference type="Proteomes" id="UP001500547"/>
    </source>
</evidence>
<dbReference type="Proteomes" id="UP001500547">
    <property type="component" value="Unassembled WGS sequence"/>
</dbReference>
<evidence type="ECO:0008006" key="4">
    <source>
        <dbReference type="Google" id="ProtNLM"/>
    </source>
</evidence>
<dbReference type="RefSeq" id="WP_345534561.1">
    <property type="nucleotide sequence ID" value="NZ_BAABLD010000017.1"/>
</dbReference>
<keyword evidence="1" id="KW-0732">Signal</keyword>
<accession>A0ABP9R4G1</accession>
<gene>
    <name evidence="2" type="ORF">GCM10025770_36650</name>
</gene>
<organism evidence="2 3">
    <name type="scientific">Viridibacterium curvum</name>
    <dbReference type="NCBI Taxonomy" id="1101404"/>
    <lineage>
        <taxon>Bacteria</taxon>
        <taxon>Pseudomonadati</taxon>
        <taxon>Pseudomonadota</taxon>
        <taxon>Betaproteobacteria</taxon>
        <taxon>Rhodocyclales</taxon>
        <taxon>Rhodocyclaceae</taxon>
        <taxon>Viridibacterium</taxon>
    </lineage>
</organism>
<proteinExistence type="predicted"/>
<name>A0ABP9R4G1_9RHOO</name>
<keyword evidence="3" id="KW-1185">Reference proteome</keyword>
<protein>
    <recommendedName>
        <fullName evidence="4">DUF3617 family protein</fullName>
    </recommendedName>
</protein>
<evidence type="ECO:0000256" key="1">
    <source>
        <dbReference type="SAM" id="SignalP"/>
    </source>
</evidence>